<evidence type="ECO:0000256" key="3">
    <source>
        <dbReference type="ARBA" id="ARBA00022692"/>
    </source>
</evidence>
<evidence type="ECO:0000256" key="1">
    <source>
        <dbReference type="ARBA" id="ARBA00004141"/>
    </source>
</evidence>
<dbReference type="Pfam" id="PF18916">
    <property type="entry name" value="Lycopene_cyc"/>
    <property type="match status" value="1"/>
</dbReference>
<feature type="compositionally biased region" description="Polar residues" evidence="8">
    <location>
        <begin position="111"/>
        <end position="124"/>
    </location>
</feature>
<evidence type="ECO:0000256" key="8">
    <source>
        <dbReference type="SAM" id="MobiDB-lite"/>
    </source>
</evidence>
<keyword evidence="4" id="KW-0125">Carotenoid biosynthesis</keyword>
<evidence type="ECO:0000256" key="2">
    <source>
        <dbReference type="ARBA" id="ARBA00004829"/>
    </source>
</evidence>
<reference evidence="11" key="1">
    <citation type="journal article" date="2018" name="Int. J. Syst. Evol. Microbiol.">
        <title>Jatrophihabitans telluris sp. nov., isolated from sediment soil of lava forest wetlands and the emended description of the genus Jatrophihabitans.</title>
        <authorList>
            <person name="Lee K.C."/>
            <person name="Suh M.K."/>
            <person name="Eom M.K."/>
            <person name="Kim K.K."/>
            <person name="Kim J.S."/>
            <person name="Kim D.S."/>
            <person name="Ko S.H."/>
            <person name="Shin Y.K."/>
            <person name="Lee J.S."/>
        </authorList>
    </citation>
    <scope>NUCLEOTIDE SEQUENCE</scope>
    <source>
        <strain evidence="11">N237</strain>
    </source>
</reference>
<evidence type="ECO:0000259" key="10">
    <source>
        <dbReference type="Pfam" id="PF18916"/>
    </source>
</evidence>
<keyword evidence="12" id="KW-1185">Reference proteome</keyword>
<feature type="transmembrane region" description="Helical" evidence="9">
    <location>
        <begin position="36"/>
        <end position="59"/>
    </location>
</feature>
<organism evidence="11 12">
    <name type="scientific">Jatrophihabitans telluris</name>
    <dbReference type="NCBI Taxonomy" id="2038343"/>
    <lineage>
        <taxon>Bacteria</taxon>
        <taxon>Bacillati</taxon>
        <taxon>Actinomycetota</taxon>
        <taxon>Actinomycetes</taxon>
        <taxon>Jatrophihabitantales</taxon>
        <taxon>Jatrophihabitantaceae</taxon>
        <taxon>Jatrophihabitans</taxon>
    </lineage>
</organism>
<keyword evidence="3 9" id="KW-0812">Transmembrane</keyword>
<keyword evidence="5 9" id="KW-1133">Transmembrane helix</keyword>
<keyword evidence="7" id="KW-0413">Isomerase</keyword>
<feature type="transmembrane region" description="Helical" evidence="9">
    <location>
        <begin position="6"/>
        <end position="24"/>
    </location>
</feature>
<proteinExistence type="predicted"/>
<keyword evidence="6 9" id="KW-0472">Membrane</keyword>
<sequence>MRHLTYLGLLAACLVGTAPLEILLRTQVYSRPRRLLLALLPGLLLGTAWDLYAVHAGHWSFADGYLIGLRLAGLPVEEILFFAVIPLCAVLTLEAVRRRRPDWLIGDEPSADNSSNGSDGMTRR</sequence>
<feature type="region of interest" description="Disordered" evidence="8">
    <location>
        <begin position="104"/>
        <end position="124"/>
    </location>
</feature>
<dbReference type="RefSeq" id="WP_249769701.1">
    <property type="nucleotide sequence ID" value="NZ_CP097332.1"/>
</dbReference>
<feature type="transmembrane region" description="Helical" evidence="9">
    <location>
        <begin position="79"/>
        <end position="96"/>
    </location>
</feature>
<evidence type="ECO:0000256" key="7">
    <source>
        <dbReference type="ARBA" id="ARBA00023235"/>
    </source>
</evidence>
<evidence type="ECO:0000313" key="12">
    <source>
        <dbReference type="Proteomes" id="UP001056336"/>
    </source>
</evidence>
<evidence type="ECO:0000256" key="4">
    <source>
        <dbReference type="ARBA" id="ARBA00022746"/>
    </source>
</evidence>
<comment type="pathway">
    <text evidence="2">Carotenoid biosynthesis.</text>
</comment>
<dbReference type="EMBL" id="CP097332">
    <property type="protein sequence ID" value="UQX87219.1"/>
    <property type="molecule type" value="Genomic_DNA"/>
</dbReference>
<feature type="domain" description="Lycopene cyclase" evidence="10">
    <location>
        <begin position="14"/>
        <end position="94"/>
    </location>
</feature>
<evidence type="ECO:0000256" key="9">
    <source>
        <dbReference type="SAM" id="Phobius"/>
    </source>
</evidence>
<reference evidence="11" key="2">
    <citation type="submission" date="2022-05" db="EMBL/GenBank/DDBJ databases">
        <authorList>
            <person name="Kim J.-S."/>
            <person name="Lee K."/>
            <person name="Suh M."/>
            <person name="Eom M."/>
            <person name="Kim J.-S."/>
            <person name="Kim D.-S."/>
            <person name="Ko S.-H."/>
            <person name="Shin Y."/>
            <person name="Lee J.-S."/>
        </authorList>
    </citation>
    <scope>NUCLEOTIDE SEQUENCE</scope>
    <source>
        <strain evidence="11">N237</strain>
    </source>
</reference>
<dbReference type="InterPro" id="IPR017825">
    <property type="entry name" value="Lycopene_cyclase_dom"/>
</dbReference>
<evidence type="ECO:0000256" key="6">
    <source>
        <dbReference type="ARBA" id="ARBA00023136"/>
    </source>
</evidence>
<gene>
    <name evidence="11" type="ORF">M6D93_13015</name>
</gene>
<name>A0ABY4QW75_9ACTN</name>
<protein>
    <submittedName>
        <fullName evidence="11">Lycopene cyclase domain-containing protein</fullName>
    </submittedName>
</protein>
<dbReference type="Proteomes" id="UP001056336">
    <property type="component" value="Chromosome"/>
</dbReference>
<comment type="subcellular location">
    <subcellularLocation>
        <location evidence="1">Membrane</location>
        <topology evidence="1">Multi-pass membrane protein</topology>
    </subcellularLocation>
</comment>
<dbReference type="NCBIfam" id="TIGR03462">
    <property type="entry name" value="CarR_dom_SF"/>
    <property type="match status" value="1"/>
</dbReference>
<evidence type="ECO:0000313" key="11">
    <source>
        <dbReference type="EMBL" id="UQX87219.1"/>
    </source>
</evidence>
<accession>A0ABY4QW75</accession>
<evidence type="ECO:0000256" key="5">
    <source>
        <dbReference type="ARBA" id="ARBA00022989"/>
    </source>
</evidence>